<keyword evidence="5 7" id="KW-0472">Membrane</keyword>
<gene>
    <name evidence="9" type="ORF">QBC33DRAFT_579682</name>
</gene>
<feature type="transmembrane region" description="Helical" evidence="7">
    <location>
        <begin position="472"/>
        <end position="494"/>
    </location>
</feature>
<dbReference type="Gene3D" id="2.60.370.10">
    <property type="entry name" value="Ctag/Cox11"/>
    <property type="match status" value="1"/>
</dbReference>
<dbReference type="GO" id="GO:0005759">
    <property type="term" value="C:mitochondrial matrix"/>
    <property type="evidence" value="ECO:0007669"/>
    <property type="project" value="UniProtKB-ARBA"/>
</dbReference>
<dbReference type="HAMAP" id="MF_00155">
    <property type="entry name" value="CtaG"/>
    <property type="match status" value="1"/>
</dbReference>
<name>A0AAJ0FLY3_9PEZI</name>
<reference evidence="9" key="1">
    <citation type="submission" date="2023-06" db="EMBL/GenBank/DDBJ databases">
        <title>Genome-scale phylogeny and comparative genomics of the fungal order Sordariales.</title>
        <authorList>
            <consortium name="Lawrence Berkeley National Laboratory"/>
            <person name="Hensen N."/>
            <person name="Bonometti L."/>
            <person name="Westerberg I."/>
            <person name="Brannstrom I.O."/>
            <person name="Guillou S."/>
            <person name="Cros-Aarteil S."/>
            <person name="Calhoun S."/>
            <person name="Haridas S."/>
            <person name="Kuo A."/>
            <person name="Mondo S."/>
            <person name="Pangilinan J."/>
            <person name="Riley R."/>
            <person name="Labutti K."/>
            <person name="Andreopoulos B."/>
            <person name="Lipzen A."/>
            <person name="Chen C."/>
            <person name="Yanf M."/>
            <person name="Daum C."/>
            <person name="Ng V."/>
            <person name="Clum A."/>
            <person name="Steindorff A."/>
            <person name="Ohm R."/>
            <person name="Martin F."/>
            <person name="Silar P."/>
            <person name="Natvig D."/>
            <person name="Lalanne C."/>
            <person name="Gautier V."/>
            <person name="Ament-Velasquez S.L."/>
            <person name="Kruys A."/>
            <person name="Hutchinson M.I."/>
            <person name="Powell A.J."/>
            <person name="Barry K."/>
            <person name="Miller A.N."/>
            <person name="Grigoriev I.V."/>
            <person name="Debuchy R."/>
            <person name="Gladieux P."/>
            <person name="Thoren M.H."/>
            <person name="Johannesson H."/>
        </authorList>
    </citation>
    <scope>NUCLEOTIDE SEQUENCE</scope>
    <source>
        <strain evidence="9">8032-3</strain>
    </source>
</reference>
<protein>
    <submittedName>
        <fullName evidence="9">Amine oxidase</fullName>
    </submittedName>
</protein>
<evidence type="ECO:0000256" key="5">
    <source>
        <dbReference type="ARBA" id="ARBA00023136"/>
    </source>
</evidence>
<evidence type="ECO:0000256" key="3">
    <source>
        <dbReference type="ARBA" id="ARBA00022692"/>
    </source>
</evidence>
<dbReference type="FunFam" id="2.60.370.10:FF:000001">
    <property type="entry name" value="COX11 cytochrome c oxidase assembly homolog"/>
    <property type="match status" value="1"/>
</dbReference>
<accession>A0AAJ0FLY3</accession>
<dbReference type="GO" id="GO:0016491">
    <property type="term" value="F:oxidoreductase activity"/>
    <property type="evidence" value="ECO:0007669"/>
    <property type="project" value="InterPro"/>
</dbReference>
<feature type="compositionally biased region" description="Low complexity" evidence="6">
    <location>
        <begin position="550"/>
        <end position="568"/>
    </location>
</feature>
<keyword evidence="4 7" id="KW-1133">Transmembrane helix</keyword>
<evidence type="ECO:0000256" key="1">
    <source>
        <dbReference type="ARBA" id="ARBA00004007"/>
    </source>
</evidence>
<keyword evidence="10" id="KW-1185">Reference proteome</keyword>
<dbReference type="GeneID" id="85314344"/>
<feature type="transmembrane region" description="Helical" evidence="7">
    <location>
        <begin position="583"/>
        <end position="602"/>
    </location>
</feature>
<dbReference type="SUPFAM" id="SSF51905">
    <property type="entry name" value="FAD/NAD(P)-binding domain"/>
    <property type="match status" value="1"/>
</dbReference>
<feature type="region of interest" description="Disordered" evidence="6">
    <location>
        <begin position="543"/>
        <end position="569"/>
    </location>
</feature>
<dbReference type="PANTHER" id="PTHR21320:SF3">
    <property type="entry name" value="CYTOCHROME C OXIDASE ASSEMBLY PROTEIN COX11, MITOCHONDRIAL-RELATED"/>
    <property type="match status" value="1"/>
</dbReference>
<dbReference type="GO" id="GO:0005507">
    <property type="term" value="F:copper ion binding"/>
    <property type="evidence" value="ECO:0007669"/>
    <property type="project" value="InterPro"/>
</dbReference>
<comment type="subcellular location">
    <subcellularLocation>
        <location evidence="2">Mitochondrion inner membrane</location>
        <topology evidence="2">Single-pass membrane protein</topology>
        <orientation evidence="2">Intermembrane side</orientation>
    </subcellularLocation>
</comment>
<evidence type="ECO:0000256" key="7">
    <source>
        <dbReference type="SAM" id="Phobius"/>
    </source>
</evidence>
<proteinExistence type="inferred from homology"/>
<evidence type="ECO:0000256" key="6">
    <source>
        <dbReference type="SAM" id="MobiDB-lite"/>
    </source>
</evidence>
<evidence type="ECO:0000256" key="2">
    <source>
        <dbReference type="ARBA" id="ARBA00004243"/>
    </source>
</evidence>
<dbReference type="InterPro" id="IPR023471">
    <property type="entry name" value="CtaG/Cox11_dom_sf"/>
</dbReference>
<dbReference type="Proteomes" id="UP001244011">
    <property type="component" value="Unassembled WGS sequence"/>
</dbReference>
<keyword evidence="3 7" id="KW-0812">Transmembrane</keyword>
<organism evidence="9 10">
    <name type="scientific">Phialemonium atrogriseum</name>
    <dbReference type="NCBI Taxonomy" id="1093897"/>
    <lineage>
        <taxon>Eukaryota</taxon>
        <taxon>Fungi</taxon>
        <taxon>Dikarya</taxon>
        <taxon>Ascomycota</taxon>
        <taxon>Pezizomycotina</taxon>
        <taxon>Sordariomycetes</taxon>
        <taxon>Sordariomycetidae</taxon>
        <taxon>Cephalothecales</taxon>
        <taxon>Cephalothecaceae</taxon>
        <taxon>Phialemonium</taxon>
    </lineage>
</organism>
<dbReference type="Gene3D" id="3.50.50.60">
    <property type="entry name" value="FAD/NAD(P)-binding domain"/>
    <property type="match status" value="1"/>
</dbReference>
<dbReference type="InterPro" id="IPR002937">
    <property type="entry name" value="Amino_oxidase"/>
</dbReference>
<dbReference type="PANTHER" id="PTHR21320">
    <property type="entry name" value="CYTOCHROME C OXIDASE ASSEMBLY PROTEIN COX11-RELATED"/>
    <property type="match status" value="1"/>
</dbReference>
<comment type="function">
    <text evidence="1">Exerts its effect at some terminal stage of cytochrome c oxidase synthesis, probably by being involved in the insertion of the copper B into subunit I.</text>
</comment>
<dbReference type="InterPro" id="IPR036188">
    <property type="entry name" value="FAD/NAD-bd_sf"/>
</dbReference>
<dbReference type="RefSeq" id="XP_060281783.1">
    <property type="nucleotide sequence ID" value="XM_060431157.1"/>
</dbReference>
<evidence type="ECO:0000256" key="4">
    <source>
        <dbReference type="ARBA" id="ARBA00022989"/>
    </source>
</evidence>
<dbReference type="SUPFAM" id="SSF110111">
    <property type="entry name" value="Ctag/Cox11"/>
    <property type="match status" value="1"/>
</dbReference>
<evidence type="ECO:0000313" key="10">
    <source>
        <dbReference type="Proteomes" id="UP001244011"/>
    </source>
</evidence>
<feature type="domain" description="Amine oxidase" evidence="8">
    <location>
        <begin position="21"/>
        <end position="296"/>
    </location>
</feature>
<dbReference type="InterPro" id="IPR007533">
    <property type="entry name" value="Cyt_c_oxidase_assmbl_CtaG"/>
</dbReference>
<comment type="caution">
    <text evidence="9">The sequence shown here is derived from an EMBL/GenBank/DDBJ whole genome shotgun (WGS) entry which is preliminary data.</text>
</comment>
<evidence type="ECO:0000313" key="9">
    <source>
        <dbReference type="EMBL" id="KAK1765570.1"/>
    </source>
</evidence>
<dbReference type="AlphaFoldDB" id="A0AAJ0FLY3"/>
<evidence type="ECO:0000259" key="8">
    <source>
        <dbReference type="Pfam" id="PF01593"/>
    </source>
</evidence>
<sequence>MNSSVDRPSRKKVAIVGSGCSGIAALWALNRSHHDVYLYEAAGRLGGHTNTVEWRRGKFRTMVDTGFIVMNTATYPNFINFLDKVRVQTVPTPMTFGVSRDYGNFEWSGTSLDALFCQRKNLLSPRTWRMIFDIIRFNQFALDLLIADDPEATSPASGSGRRSVDVEETIGQYLDRERYSDAFRDDYLIPMTAAVWSTSPDKCSLEFPAVTLVRFLWNHHLLSTISDRPEWLTIPDGAKSYIDVVMRGFPSNHLFLNTAVRSVTNDKDGRVRLHLDNGKSDVYDHVILATHGDQAYSIIRGSATEEEKAIMSCFHTSQNSAVLHSDLSLMPLSRKAWSSWNYLTRSSPWTGRDDVAQVSLTYNMNILQHIPRETFGDVLVTLNPLHEPDPSTVQGRYNYAHPLYNAAAIRAQQLLPRIQNKRGISYAGAWTKYGFHEDGFSSGLFVAQEHLGTKLPFRFKDSTFSRGQKPELGFVDLILRLFIVIVQLFVIDVVDRVVGIDRPRASSANTAMNPIRRPAWQIFEKALARPCLVCQRARAQWHHRPDPRSFRPISGSSSSRQKGKMSPSMEHARAVYGKRNRTTMFYALSIILGTVALSYGSVPLYKMICQTTGWGGQPVRAPNHGGGGEDDLAKRLEPVKDAKRIRVTFNASVSDVLPWKFVPQQREVRVLPGETALAFYTATNKSESDIIGVATYSVTPAQLAPYFSKIQCFCFEEQRLNAGETVDMPVFFYLDPDMLNDLNTRGIETVTLSYTFFKAKYDNNGKLKGFIPPT</sequence>
<dbReference type="GO" id="GO:0005743">
    <property type="term" value="C:mitochondrial inner membrane"/>
    <property type="evidence" value="ECO:0007669"/>
    <property type="project" value="UniProtKB-SubCell"/>
</dbReference>
<dbReference type="Pfam" id="PF04442">
    <property type="entry name" value="CtaG_Cox11"/>
    <property type="match status" value="1"/>
</dbReference>
<dbReference type="EMBL" id="MU839015">
    <property type="protein sequence ID" value="KAK1765570.1"/>
    <property type="molecule type" value="Genomic_DNA"/>
</dbReference>
<dbReference type="NCBIfam" id="NF003465">
    <property type="entry name" value="PRK05089.1"/>
    <property type="match status" value="1"/>
</dbReference>
<dbReference type="Pfam" id="PF01593">
    <property type="entry name" value="Amino_oxidase"/>
    <property type="match status" value="1"/>
</dbReference>